<dbReference type="AlphaFoldDB" id="A0A4C1TVY1"/>
<sequence length="154" mass="16302">MCGALGGRSSVAAGGTGRAARAEVACSSRGGGGRSARTRPPQSMRPGAGTGHETARRPGTPRPGARRGLGAALRTTPQCLLRGRVSCSHLMTRRRRERTAIKGSLVALLNALLHLYVHMSTFYERRGEKSFSLGHYNQYRRCSGPGRDAALGAS</sequence>
<comment type="caution">
    <text evidence="2">The sequence shown here is derived from an EMBL/GenBank/DDBJ whole genome shotgun (WGS) entry which is preliminary data.</text>
</comment>
<protein>
    <submittedName>
        <fullName evidence="2">Uncharacterized protein</fullName>
    </submittedName>
</protein>
<reference evidence="2 3" key="1">
    <citation type="journal article" date="2019" name="Commun. Biol.">
        <title>The bagworm genome reveals a unique fibroin gene that provides high tensile strength.</title>
        <authorList>
            <person name="Kono N."/>
            <person name="Nakamura H."/>
            <person name="Ohtoshi R."/>
            <person name="Tomita M."/>
            <person name="Numata K."/>
            <person name="Arakawa K."/>
        </authorList>
    </citation>
    <scope>NUCLEOTIDE SEQUENCE [LARGE SCALE GENOMIC DNA]</scope>
</reference>
<feature type="region of interest" description="Disordered" evidence="1">
    <location>
        <begin position="24"/>
        <end position="73"/>
    </location>
</feature>
<organism evidence="2 3">
    <name type="scientific">Eumeta variegata</name>
    <name type="common">Bagworm moth</name>
    <name type="synonym">Eumeta japonica</name>
    <dbReference type="NCBI Taxonomy" id="151549"/>
    <lineage>
        <taxon>Eukaryota</taxon>
        <taxon>Metazoa</taxon>
        <taxon>Ecdysozoa</taxon>
        <taxon>Arthropoda</taxon>
        <taxon>Hexapoda</taxon>
        <taxon>Insecta</taxon>
        <taxon>Pterygota</taxon>
        <taxon>Neoptera</taxon>
        <taxon>Endopterygota</taxon>
        <taxon>Lepidoptera</taxon>
        <taxon>Glossata</taxon>
        <taxon>Ditrysia</taxon>
        <taxon>Tineoidea</taxon>
        <taxon>Psychidae</taxon>
        <taxon>Oiketicinae</taxon>
        <taxon>Eumeta</taxon>
    </lineage>
</organism>
<name>A0A4C1TVY1_EUMVA</name>
<proteinExistence type="predicted"/>
<accession>A0A4C1TVY1</accession>
<gene>
    <name evidence="2" type="ORF">EVAR_9047_1</name>
</gene>
<keyword evidence="3" id="KW-1185">Reference proteome</keyword>
<dbReference type="Proteomes" id="UP000299102">
    <property type="component" value="Unassembled WGS sequence"/>
</dbReference>
<evidence type="ECO:0000313" key="3">
    <source>
        <dbReference type="Proteomes" id="UP000299102"/>
    </source>
</evidence>
<feature type="compositionally biased region" description="Low complexity" evidence="1">
    <location>
        <begin position="62"/>
        <end position="73"/>
    </location>
</feature>
<evidence type="ECO:0000256" key="1">
    <source>
        <dbReference type="SAM" id="MobiDB-lite"/>
    </source>
</evidence>
<dbReference type="EMBL" id="BGZK01000094">
    <property type="protein sequence ID" value="GBP18205.1"/>
    <property type="molecule type" value="Genomic_DNA"/>
</dbReference>
<evidence type="ECO:0000313" key="2">
    <source>
        <dbReference type="EMBL" id="GBP18205.1"/>
    </source>
</evidence>